<proteinExistence type="predicted"/>
<sequence length="338" mass="36154">METSRTTTVTVKDHPPMTLQGEASARDMRVQATCRTNNIRTGNDESSEPTTVTCGKTLLTGNINTLSIERERKEHLILSKLIEESMDLKDFLKLASNLLNLPPGDPDTFVALGAFDAMGHLKPLIITSATTKQDIQNHLEGKIHPIARAFPKSYLEAGLTLHRILLGDHPAEGGENASSSLGLDALSGKNRKRPTLEDIPFFVSTADSSSKKTRKDQPQSEQLPASPPFIEDNCERLSDTGADTAPASPVSSEDLAQQGAEDDGVSDVSGEYTAPSPGDVSTVSSEGEETNDATPVAQEEESLLSSAEKDTSIKDEKPAGGLVKNEKPADGFVKNETS</sequence>
<dbReference type="EMBL" id="OB662182">
    <property type="protein sequence ID" value="CAD7229626.1"/>
    <property type="molecule type" value="Genomic_DNA"/>
</dbReference>
<organism evidence="2">
    <name type="scientific">Cyprideis torosa</name>
    <dbReference type="NCBI Taxonomy" id="163714"/>
    <lineage>
        <taxon>Eukaryota</taxon>
        <taxon>Metazoa</taxon>
        <taxon>Ecdysozoa</taxon>
        <taxon>Arthropoda</taxon>
        <taxon>Crustacea</taxon>
        <taxon>Oligostraca</taxon>
        <taxon>Ostracoda</taxon>
        <taxon>Podocopa</taxon>
        <taxon>Podocopida</taxon>
        <taxon>Cytherocopina</taxon>
        <taxon>Cytheroidea</taxon>
        <taxon>Cytherideidae</taxon>
        <taxon>Cyprideis</taxon>
    </lineage>
</organism>
<feature type="region of interest" description="Disordered" evidence="1">
    <location>
        <begin position="197"/>
        <end position="338"/>
    </location>
</feature>
<reference evidence="2" key="1">
    <citation type="submission" date="2020-11" db="EMBL/GenBank/DDBJ databases">
        <authorList>
            <person name="Tran Van P."/>
        </authorList>
    </citation>
    <scope>NUCLEOTIDE SEQUENCE</scope>
</reference>
<dbReference type="AlphaFoldDB" id="A0A7R8WFW5"/>
<feature type="compositionally biased region" description="Basic and acidic residues" evidence="1">
    <location>
        <begin position="307"/>
        <end position="329"/>
    </location>
</feature>
<name>A0A7R8WFW5_9CRUS</name>
<protein>
    <submittedName>
        <fullName evidence="2">Uncharacterized protein</fullName>
    </submittedName>
</protein>
<accession>A0A7R8WFW5</accession>
<evidence type="ECO:0000313" key="2">
    <source>
        <dbReference type="EMBL" id="CAD7229626.1"/>
    </source>
</evidence>
<evidence type="ECO:0000256" key="1">
    <source>
        <dbReference type="SAM" id="MobiDB-lite"/>
    </source>
</evidence>
<gene>
    <name evidence="2" type="ORF">CTOB1V02_LOCUS7495</name>
</gene>